<reference evidence="3" key="2">
    <citation type="submission" date="2016-11" db="EMBL/GenBank/DDBJ databases">
        <authorList>
            <person name="Jaros S."/>
            <person name="Januszkiewicz K."/>
            <person name="Wedrychowicz H."/>
        </authorList>
    </citation>
    <scope>NUCLEOTIDE SEQUENCE [LARGE SCALE GENOMIC DNA]</scope>
    <source>
        <strain evidence="3">DSM 19729</strain>
    </source>
</reference>
<dbReference type="EMBL" id="FQWO01000014">
    <property type="protein sequence ID" value="SHH49277.1"/>
    <property type="molecule type" value="Genomic_DNA"/>
</dbReference>
<dbReference type="Proteomes" id="UP000184384">
    <property type="component" value="Unassembled WGS sequence"/>
</dbReference>
<dbReference type="AlphaFoldDB" id="A0A1M5TEU6"/>
<gene>
    <name evidence="2" type="ORF">BC624_11236</name>
    <name evidence="3" type="ORF">SAMN05443373_11436</name>
</gene>
<evidence type="ECO:0000313" key="4">
    <source>
        <dbReference type="Proteomes" id="UP000184384"/>
    </source>
</evidence>
<reference evidence="4" key="1">
    <citation type="submission" date="2016-11" db="EMBL/GenBank/DDBJ databases">
        <authorList>
            <person name="Varghese N."/>
            <person name="Submissions S."/>
        </authorList>
    </citation>
    <scope>NUCLEOTIDE SEQUENCE [LARGE SCALE GENOMIC DNA]</scope>
    <source>
        <strain evidence="4">DSM 19729</strain>
    </source>
</reference>
<protein>
    <submittedName>
        <fullName evidence="3">Uncharacterized protein</fullName>
    </submittedName>
</protein>
<evidence type="ECO:0000313" key="5">
    <source>
        <dbReference type="Proteomes" id="UP000237771"/>
    </source>
</evidence>
<dbReference type="EMBL" id="PVUB01000012">
    <property type="protein sequence ID" value="PRZ20347.1"/>
    <property type="molecule type" value="Genomic_DNA"/>
</dbReference>
<accession>A0A1M5TEU6</accession>
<evidence type="ECO:0000313" key="3">
    <source>
        <dbReference type="EMBL" id="SHH49277.1"/>
    </source>
</evidence>
<name>A0A1M5TEU6_9FLAO</name>
<evidence type="ECO:0000256" key="1">
    <source>
        <dbReference type="SAM" id="MobiDB-lite"/>
    </source>
</evidence>
<organism evidence="3 4">
    <name type="scientific">Flavobacterium granuli</name>
    <dbReference type="NCBI Taxonomy" id="280093"/>
    <lineage>
        <taxon>Bacteria</taxon>
        <taxon>Pseudomonadati</taxon>
        <taxon>Bacteroidota</taxon>
        <taxon>Flavobacteriia</taxon>
        <taxon>Flavobacteriales</taxon>
        <taxon>Flavobacteriaceae</taxon>
        <taxon>Flavobacterium</taxon>
    </lineage>
</organism>
<evidence type="ECO:0000313" key="2">
    <source>
        <dbReference type="EMBL" id="PRZ20347.1"/>
    </source>
</evidence>
<sequence length="37" mass="4257">MKQNTPFLPNKKQSNTVAQKNKKGTIIANYKQKCSLY</sequence>
<feature type="region of interest" description="Disordered" evidence="1">
    <location>
        <begin position="1"/>
        <end position="20"/>
    </location>
</feature>
<proteinExistence type="predicted"/>
<dbReference type="STRING" id="280093.SAMN05443373_11436"/>
<reference evidence="2 5" key="3">
    <citation type="submission" date="2018-03" db="EMBL/GenBank/DDBJ databases">
        <title>Genomic Encyclopedia of Archaeal and Bacterial Type Strains, Phase II (KMG-II): from individual species to whole genera.</title>
        <authorList>
            <person name="Goeker M."/>
        </authorList>
    </citation>
    <scope>NUCLEOTIDE SEQUENCE [LARGE SCALE GENOMIC DNA]</scope>
    <source>
        <strain evidence="2 5">DSM 17797</strain>
    </source>
</reference>
<keyword evidence="5" id="KW-1185">Reference proteome</keyword>
<dbReference type="Proteomes" id="UP000237771">
    <property type="component" value="Unassembled WGS sequence"/>
</dbReference>
<feature type="compositionally biased region" description="Polar residues" evidence="1">
    <location>
        <begin position="1"/>
        <end position="19"/>
    </location>
</feature>